<name>A0A5D2KNG4_GOSTO</name>
<organism evidence="1 2">
    <name type="scientific">Gossypium tomentosum</name>
    <name type="common">Hawaiian cotton</name>
    <name type="synonym">Gossypium sandvicense</name>
    <dbReference type="NCBI Taxonomy" id="34277"/>
    <lineage>
        <taxon>Eukaryota</taxon>
        <taxon>Viridiplantae</taxon>
        <taxon>Streptophyta</taxon>
        <taxon>Embryophyta</taxon>
        <taxon>Tracheophyta</taxon>
        <taxon>Spermatophyta</taxon>
        <taxon>Magnoliopsida</taxon>
        <taxon>eudicotyledons</taxon>
        <taxon>Gunneridae</taxon>
        <taxon>Pentapetalae</taxon>
        <taxon>rosids</taxon>
        <taxon>malvids</taxon>
        <taxon>Malvales</taxon>
        <taxon>Malvaceae</taxon>
        <taxon>Malvoideae</taxon>
        <taxon>Gossypium</taxon>
    </lineage>
</organism>
<keyword evidence="2" id="KW-1185">Reference proteome</keyword>
<evidence type="ECO:0000313" key="1">
    <source>
        <dbReference type="EMBL" id="TYH67643.1"/>
    </source>
</evidence>
<sequence length="79" mass="9451">MMKLRVICRNTGYTHEDFQLPQQQQPLKINQALFWVVVMHGCVKISLENPRKGAVRSRVSDSCIYTYKRRRILRIERDM</sequence>
<evidence type="ECO:0000313" key="2">
    <source>
        <dbReference type="Proteomes" id="UP000322667"/>
    </source>
</evidence>
<gene>
    <name evidence="1" type="ORF">ES332_D06G202800v1</name>
</gene>
<reference evidence="1 2" key="1">
    <citation type="submission" date="2019-07" db="EMBL/GenBank/DDBJ databases">
        <title>WGS assembly of Gossypium tomentosum.</title>
        <authorList>
            <person name="Chen Z.J."/>
            <person name="Sreedasyam A."/>
            <person name="Ando A."/>
            <person name="Song Q."/>
            <person name="De L."/>
            <person name="Hulse-Kemp A."/>
            <person name="Ding M."/>
            <person name="Ye W."/>
            <person name="Kirkbride R."/>
            <person name="Jenkins J."/>
            <person name="Plott C."/>
            <person name="Lovell J."/>
            <person name="Lin Y.-M."/>
            <person name="Vaughn R."/>
            <person name="Liu B."/>
            <person name="Li W."/>
            <person name="Simpson S."/>
            <person name="Scheffler B."/>
            <person name="Saski C."/>
            <person name="Grover C."/>
            <person name="Hu G."/>
            <person name="Conover J."/>
            <person name="Carlson J."/>
            <person name="Shu S."/>
            <person name="Boston L."/>
            <person name="Williams M."/>
            <person name="Peterson D."/>
            <person name="Mcgee K."/>
            <person name="Jones D."/>
            <person name="Wendel J."/>
            <person name="Stelly D."/>
            <person name="Grimwood J."/>
            <person name="Schmutz J."/>
        </authorList>
    </citation>
    <scope>NUCLEOTIDE SEQUENCE [LARGE SCALE GENOMIC DNA]</scope>
    <source>
        <strain evidence="1">7179.01</strain>
    </source>
</reference>
<accession>A0A5D2KNG4</accession>
<dbReference type="EMBL" id="CM017628">
    <property type="protein sequence ID" value="TYH67643.1"/>
    <property type="molecule type" value="Genomic_DNA"/>
</dbReference>
<dbReference type="AlphaFoldDB" id="A0A5D2KNG4"/>
<protein>
    <submittedName>
        <fullName evidence="1">Uncharacterized protein</fullName>
    </submittedName>
</protein>
<dbReference type="Proteomes" id="UP000322667">
    <property type="component" value="Chromosome D06"/>
</dbReference>
<proteinExistence type="predicted"/>